<gene>
    <name evidence="3" type="ORF">SI8410_17020712</name>
</gene>
<organism evidence="3 4">
    <name type="scientific">Spirodela intermedia</name>
    <name type="common">Intermediate duckweed</name>
    <dbReference type="NCBI Taxonomy" id="51605"/>
    <lineage>
        <taxon>Eukaryota</taxon>
        <taxon>Viridiplantae</taxon>
        <taxon>Streptophyta</taxon>
        <taxon>Embryophyta</taxon>
        <taxon>Tracheophyta</taxon>
        <taxon>Spermatophyta</taxon>
        <taxon>Magnoliopsida</taxon>
        <taxon>Liliopsida</taxon>
        <taxon>Araceae</taxon>
        <taxon>Lemnoideae</taxon>
        <taxon>Spirodela</taxon>
    </lineage>
</organism>
<dbReference type="OrthoDB" id="1703859at2759"/>
<feature type="region of interest" description="Disordered" evidence="1">
    <location>
        <begin position="158"/>
        <end position="188"/>
    </location>
</feature>
<feature type="compositionally biased region" description="Low complexity" evidence="1">
    <location>
        <begin position="62"/>
        <end position="72"/>
    </location>
</feature>
<evidence type="ECO:0000256" key="1">
    <source>
        <dbReference type="SAM" id="MobiDB-lite"/>
    </source>
</evidence>
<accession>A0A7I8LLA2</accession>
<dbReference type="AlphaFoldDB" id="A0A7I8LLA2"/>
<proteinExistence type="predicted"/>
<dbReference type="Proteomes" id="UP000663760">
    <property type="component" value="Chromosome 17"/>
</dbReference>
<evidence type="ECO:0000256" key="2">
    <source>
        <dbReference type="SAM" id="Phobius"/>
    </source>
</evidence>
<keyword evidence="2" id="KW-0812">Transmembrane</keyword>
<name>A0A7I8LLA2_SPIIN</name>
<keyword evidence="2" id="KW-0472">Membrane</keyword>
<evidence type="ECO:0000313" key="4">
    <source>
        <dbReference type="Proteomes" id="UP000663760"/>
    </source>
</evidence>
<protein>
    <submittedName>
        <fullName evidence="3">Uncharacterized protein</fullName>
    </submittedName>
</protein>
<reference evidence="3" key="1">
    <citation type="submission" date="2020-02" db="EMBL/GenBank/DDBJ databases">
        <authorList>
            <person name="Scholz U."/>
            <person name="Mascher M."/>
            <person name="Fiebig A."/>
        </authorList>
    </citation>
    <scope>NUCLEOTIDE SEQUENCE</scope>
</reference>
<keyword evidence="4" id="KW-1185">Reference proteome</keyword>
<evidence type="ECO:0000313" key="3">
    <source>
        <dbReference type="EMBL" id="CAA7410034.1"/>
    </source>
</evidence>
<feature type="transmembrane region" description="Helical" evidence="2">
    <location>
        <begin position="21"/>
        <end position="41"/>
    </location>
</feature>
<dbReference type="PANTHER" id="PTHR36801:SF3">
    <property type="entry name" value="OS06G0150300 PROTEIN"/>
    <property type="match status" value="1"/>
</dbReference>
<dbReference type="EMBL" id="LR746280">
    <property type="protein sequence ID" value="CAA7410034.1"/>
    <property type="molecule type" value="Genomic_DNA"/>
</dbReference>
<sequence>MGRSIPSVEPARGLSHHHRHLLWLALLAASLAATVAVVGLLCGSRHHRSSPSSPPRGRRKPQAQAASPSQQSREPIVGDGDGPPPTKPGSRRGLSLSMNLSMKLPEGLSKIRTSRREHQKVAEEEEEASIWTKAIILGDKCKVPEEDDESFVICDEKGNRQKSYRPRTPRSLPVSRANSFSDRDAGAGAAVPAVTGLSSF</sequence>
<feature type="region of interest" description="Disordered" evidence="1">
    <location>
        <begin position="45"/>
        <end position="99"/>
    </location>
</feature>
<keyword evidence="2" id="KW-1133">Transmembrane helix</keyword>
<dbReference type="PANTHER" id="PTHR36801">
    <property type="entry name" value="OS06G0150200 PROTEIN"/>
    <property type="match status" value="1"/>
</dbReference>